<comment type="caution">
    <text evidence="1">The sequence shown here is derived from an EMBL/GenBank/DDBJ whole genome shotgun (WGS) entry which is preliminary data.</text>
</comment>
<dbReference type="EMBL" id="JBBPCO010000008">
    <property type="protein sequence ID" value="MEK8089964.1"/>
    <property type="molecule type" value="Genomic_DNA"/>
</dbReference>
<sequence>MSEVLRFPKPKARHAGNTLCRRGFHQWEVDQQQVFDVKAGRLVSRLRCGRCGATQVKAL</sequence>
<organism evidence="1 2">
    <name type="scientific">Thermithiobacillus plumbiphilus</name>
    <dbReference type="NCBI Taxonomy" id="1729899"/>
    <lineage>
        <taxon>Bacteria</taxon>
        <taxon>Pseudomonadati</taxon>
        <taxon>Pseudomonadota</taxon>
        <taxon>Acidithiobacillia</taxon>
        <taxon>Acidithiobacillales</taxon>
        <taxon>Thermithiobacillaceae</taxon>
        <taxon>Thermithiobacillus</taxon>
    </lineage>
</organism>
<gene>
    <name evidence="1" type="ORF">WOB96_09310</name>
</gene>
<proteinExistence type="predicted"/>
<reference evidence="1 2" key="1">
    <citation type="submission" date="2024-04" db="EMBL/GenBank/DDBJ databases">
        <authorList>
            <person name="Abashina T."/>
            <person name="Shaikin A."/>
        </authorList>
    </citation>
    <scope>NUCLEOTIDE SEQUENCE [LARGE SCALE GENOMIC DNA]</scope>
    <source>
        <strain evidence="1 2">AAFK</strain>
    </source>
</reference>
<name>A0ABU9D8V8_9PROT</name>
<protein>
    <submittedName>
        <fullName evidence="1">Uncharacterized protein</fullName>
    </submittedName>
</protein>
<dbReference type="Proteomes" id="UP001446205">
    <property type="component" value="Unassembled WGS sequence"/>
</dbReference>
<evidence type="ECO:0000313" key="2">
    <source>
        <dbReference type="Proteomes" id="UP001446205"/>
    </source>
</evidence>
<evidence type="ECO:0000313" key="1">
    <source>
        <dbReference type="EMBL" id="MEK8089964.1"/>
    </source>
</evidence>
<accession>A0ABU9D8V8</accession>
<keyword evidence="2" id="KW-1185">Reference proteome</keyword>
<dbReference type="RefSeq" id="WP_341371022.1">
    <property type="nucleotide sequence ID" value="NZ_JBBPCO010000008.1"/>
</dbReference>